<evidence type="ECO:0000313" key="3">
    <source>
        <dbReference type="Proteomes" id="UP001163846"/>
    </source>
</evidence>
<dbReference type="Proteomes" id="UP001163846">
    <property type="component" value="Unassembled WGS sequence"/>
</dbReference>
<gene>
    <name evidence="2" type="ORF">F5878DRAFT_707078</name>
</gene>
<dbReference type="EMBL" id="MU805987">
    <property type="protein sequence ID" value="KAJ3843025.1"/>
    <property type="molecule type" value="Genomic_DNA"/>
</dbReference>
<sequence length="1019" mass="110766">MVSRASKRPAPSTSSSSASKTVDPAISAYTREITRKRKALARLPNYDTGDKEVADDEVREDEAYAMDVLKGQVLKAAKAAHWKPSDGRWAAISQILRLSCTQGHNFHWIAPQKQTEAAAPFDLDIWSEEVSELLRRRWKPRAGPAYEKELLRRAQKEWVPTEAYPTRETAVVKQILEKKEWTADIMKIVRAWFTTSTQDGSTEIRDILAKQKLVDSLPPFLETLIPSDASDASLVKDIQKEQWVLQVTHFIQHNGEPSPLVRNFSSSMSLIPTEDKDLALREKVANWQQTLMDHHLLPSDAPPTSGLVQSKSKSKDKETTTARKTAHPITAQTALAFGVSKPSASKLAGTTKPKRSTSRNPPPPDDDMANGELHDNIPIGFPSQPLSFHSSQLKHSTPKDTAFATVEETAPSSSLSAPPLPTSPSRPPPIMSVFGDVTAEPAFKRPKSPSTSTVNMRPTKKPRTNESPPIYNAGSPMAVDNAKKTPSRSSTKSRIPSQPPPPPPSSSPLSAPPPTPEDTKKKGAAKKNRLPTLTELLSARKNATPTKKKNTLAVVSTPRPARKEPPSTVDGPSAPAPIANPISRTSGLPATTATAAALSRHASVSSQKSGRAVDQAKDRASSLHDTKSSRSKDENGTDTGSVRTQPAMVNAMHETQTSTSTYTVQHQPEFTASGYAIDLPLSVIDGFVGREGGGGGSSVDDDYRDPKGKGKEVEGGKPRKQEKKEKKKRGYFGMDDIDLTSPTRLKPGVVRPFADSSSEDGEEGERGDDARVGTGGAVALDKYSTPKNRLSAFDESLLPDFTNDFDAFDPPQASTQPRRSNSRNGDGNKPKRHTKKLFGAAPWADGMSDDDEEEEEEVPMDEDEQEELGYAAPQTLFTKDGAINVRSLDDDPTVHSQAFFSMPQLDSPVKKRKFRKGPGESRSGGGGDGNAQGRPDAFVFGYSSQKDVEGDVEMVSRFIDRDVDLMDADVDMRVGNGDEEEEDEGGQHAGDLDAGNKHKAVGGSYVKRDRSRIMWGGWS</sequence>
<proteinExistence type="predicted"/>
<reference evidence="2" key="1">
    <citation type="submission" date="2022-08" db="EMBL/GenBank/DDBJ databases">
        <authorList>
            <consortium name="DOE Joint Genome Institute"/>
            <person name="Min B."/>
            <person name="Riley R."/>
            <person name="Sierra-Patev S."/>
            <person name="Naranjo-Ortiz M."/>
            <person name="Looney B."/>
            <person name="Konkel Z."/>
            <person name="Slot J.C."/>
            <person name="Sakamoto Y."/>
            <person name="Steenwyk J.L."/>
            <person name="Rokas A."/>
            <person name="Carro J."/>
            <person name="Camarero S."/>
            <person name="Ferreira P."/>
            <person name="Molpeceres G."/>
            <person name="Ruiz-Duenas F.J."/>
            <person name="Serrano A."/>
            <person name="Henrissat B."/>
            <person name="Drula E."/>
            <person name="Hughes K.W."/>
            <person name="Mata J.L."/>
            <person name="Ishikawa N.K."/>
            <person name="Vargas-Isla R."/>
            <person name="Ushijima S."/>
            <person name="Smith C.A."/>
            <person name="Ahrendt S."/>
            <person name="Andreopoulos W."/>
            <person name="He G."/>
            <person name="Labutti K."/>
            <person name="Lipzen A."/>
            <person name="Ng V."/>
            <person name="Sandor L."/>
            <person name="Barry K."/>
            <person name="Martinez A.T."/>
            <person name="Xiao Y."/>
            <person name="Gibbons J.G."/>
            <person name="Terashima K."/>
            <person name="Hibbett D.S."/>
            <person name="Grigoriev I.V."/>
        </authorList>
    </citation>
    <scope>NUCLEOTIDE SEQUENCE</scope>
    <source>
        <strain evidence="2">TFB9207</strain>
    </source>
</reference>
<feature type="compositionally biased region" description="Polar residues" evidence="1">
    <location>
        <begin position="653"/>
        <end position="665"/>
    </location>
</feature>
<feature type="compositionally biased region" description="Pro residues" evidence="1">
    <location>
        <begin position="418"/>
        <end position="430"/>
    </location>
</feature>
<name>A0AA38PI17_9AGAR</name>
<protein>
    <submittedName>
        <fullName evidence="2">Uncharacterized protein</fullName>
    </submittedName>
</protein>
<evidence type="ECO:0000313" key="2">
    <source>
        <dbReference type="EMBL" id="KAJ3843025.1"/>
    </source>
</evidence>
<feature type="region of interest" description="Disordered" evidence="1">
    <location>
        <begin position="973"/>
        <end position="1003"/>
    </location>
</feature>
<feature type="compositionally biased region" description="Acidic residues" evidence="1">
    <location>
        <begin position="757"/>
        <end position="766"/>
    </location>
</feature>
<dbReference type="AlphaFoldDB" id="A0AA38PI17"/>
<feature type="region of interest" description="Disordered" evidence="1">
    <location>
        <begin position="899"/>
        <end position="937"/>
    </location>
</feature>
<comment type="caution">
    <text evidence="2">The sequence shown here is derived from an EMBL/GenBank/DDBJ whole genome shotgun (WGS) entry which is preliminary data.</text>
</comment>
<feature type="compositionally biased region" description="Polar residues" evidence="1">
    <location>
        <begin position="812"/>
        <end position="825"/>
    </location>
</feature>
<feature type="compositionally biased region" description="Acidic residues" evidence="1">
    <location>
        <begin position="847"/>
        <end position="867"/>
    </location>
</feature>
<evidence type="ECO:0000256" key="1">
    <source>
        <dbReference type="SAM" id="MobiDB-lite"/>
    </source>
</evidence>
<feature type="compositionally biased region" description="Low complexity" evidence="1">
    <location>
        <begin position="1"/>
        <end position="21"/>
    </location>
</feature>
<feature type="compositionally biased region" description="Basic and acidic residues" evidence="1">
    <location>
        <begin position="704"/>
        <end position="724"/>
    </location>
</feature>
<feature type="region of interest" description="Disordered" evidence="1">
    <location>
        <begin position="1"/>
        <end position="23"/>
    </location>
</feature>
<feature type="compositionally biased region" description="Polar residues" evidence="1">
    <location>
        <begin position="384"/>
        <end position="395"/>
    </location>
</feature>
<feature type="region of interest" description="Disordered" evidence="1">
    <location>
        <begin position="801"/>
        <end position="868"/>
    </location>
</feature>
<feature type="region of interest" description="Disordered" evidence="1">
    <location>
        <begin position="686"/>
        <end position="785"/>
    </location>
</feature>
<feature type="compositionally biased region" description="Low complexity" evidence="1">
    <location>
        <begin position="572"/>
        <end position="583"/>
    </location>
</feature>
<keyword evidence="3" id="KW-1185">Reference proteome</keyword>
<feature type="compositionally biased region" description="Pro residues" evidence="1">
    <location>
        <begin position="497"/>
        <end position="516"/>
    </location>
</feature>
<feature type="compositionally biased region" description="Basic and acidic residues" evidence="1">
    <location>
        <begin position="614"/>
        <end position="635"/>
    </location>
</feature>
<feature type="region of interest" description="Disordered" evidence="1">
    <location>
        <begin position="295"/>
        <end position="665"/>
    </location>
</feature>
<organism evidence="2 3">
    <name type="scientific">Lentinula raphanica</name>
    <dbReference type="NCBI Taxonomy" id="153919"/>
    <lineage>
        <taxon>Eukaryota</taxon>
        <taxon>Fungi</taxon>
        <taxon>Dikarya</taxon>
        <taxon>Basidiomycota</taxon>
        <taxon>Agaricomycotina</taxon>
        <taxon>Agaricomycetes</taxon>
        <taxon>Agaricomycetidae</taxon>
        <taxon>Agaricales</taxon>
        <taxon>Marasmiineae</taxon>
        <taxon>Omphalotaceae</taxon>
        <taxon>Lentinula</taxon>
    </lineage>
</organism>
<accession>A0AA38PI17</accession>
<feature type="compositionally biased region" description="Low complexity" evidence="1">
    <location>
        <begin position="487"/>
        <end position="496"/>
    </location>
</feature>